<reference evidence="9" key="3">
    <citation type="submission" date="2020-12" db="UniProtKB">
        <authorList>
            <consortium name="EnsemblPlants"/>
        </authorList>
    </citation>
    <scope>IDENTIFICATION</scope>
</reference>
<dbReference type="GO" id="GO:0000221">
    <property type="term" value="C:vacuolar proton-transporting V-type ATPase, V1 domain"/>
    <property type="evidence" value="ECO:0000318"/>
    <property type="project" value="GO_Central"/>
</dbReference>
<dbReference type="RefSeq" id="XP_024385504.1">
    <property type="nucleotide sequence ID" value="XM_024529736.2"/>
</dbReference>
<evidence type="ECO:0000256" key="3">
    <source>
        <dbReference type="ARBA" id="ARBA00022781"/>
    </source>
</evidence>
<feature type="chain" id="PRO_5043158234" description="V-type proton ATPase subunit C" evidence="7">
    <location>
        <begin position="21"/>
        <end position="383"/>
    </location>
</feature>
<name>A0A2K1K2K0_PHYPA</name>
<dbReference type="SUPFAM" id="SSF118203">
    <property type="entry name" value="Vacuolar ATP synthase subunit C"/>
    <property type="match status" value="1"/>
</dbReference>
<proteinExistence type="inferred from homology"/>
<comment type="function">
    <text evidence="6">Subunit of the V1 complex of vacuolar(H+)-ATPase (V-ATPase), a multisubunit enzyme composed of a peripheral complex (V1) that hydrolyzes ATP and a membrane integral complex (V0) that translocates protons. V-ATPase is responsible for acidifying and maintaining the pH of intracellular compartments and in some cell types, is targeted to the plasma membrane, where it is responsible for acidifying the extracellular environment. Subunit C is necessary for the assembly of the catalytic sector of the enzyme and is likely to have a specific function in its catalytic activity.</text>
</comment>
<evidence type="ECO:0000256" key="1">
    <source>
        <dbReference type="ARBA" id="ARBA00006138"/>
    </source>
</evidence>
<sequence>MTRLILVSLPLCGTVAATWASLQQRISEVSFDTPTYRFQIPNLRVGTLNSLLTLGDELAKFGSFVESVAMKVRRQIEDLEKTTSSVSTSLSVHGVPVEIFVTRFGWNLAKYPTETPLKDTTAIIQGAVSKLDEDLKVRASEYSAVKSQLGTTLRKQMGSLSGRDLTTLVRDEDIINTEHMTTLAVVVPKAAQQEWMLNYEKLCDYVVPRSAKNLHEDTDYLIYTVIVFRHVVESFTNAAGLKNFQVRTLTRDPNGGHFAYRAELEHWQEEHGKKRHALLHWCYATFGEVFSAWVHLCAIRIFVESVLRYGLPPAFLAVVLAPRQKNESKVCRMLEHFSGGTMSGSGKFWATEEDPSVASLAGDGIESHPYVSLTLNISSEKLA</sequence>
<keyword evidence="4 6" id="KW-0406">Ion transport</keyword>
<evidence type="ECO:0000256" key="4">
    <source>
        <dbReference type="ARBA" id="ARBA00023065"/>
    </source>
</evidence>
<dbReference type="PANTHER" id="PTHR10137">
    <property type="entry name" value="V-TYPE PROTON ATPASE SUBUNIT C"/>
    <property type="match status" value="1"/>
</dbReference>
<organism evidence="8">
    <name type="scientific">Physcomitrium patens</name>
    <name type="common">Spreading-leaved earth moss</name>
    <name type="synonym">Physcomitrella patens</name>
    <dbReference type="NCBI Taxonomy" id="3218"/>
    <lineage>
        <taxon>Eukaryota</taxon>
        <taxon>Viridiplantae</taxon>
        <taxon>Streptophyta</taxon>
        <taxon>Embryophyta</taxon>
        <taxon>Bryophyta</taxon>
        <taxon>Bryophytina</taxon>
        <taxon>Bryopsida</taxon>
        <taxon>Funariidae</taxon>
        <taxon>Funariales</taxon>
        <taxon>Funariaceae</taxon>
        <taxon>Physcomitrium</taxon>
    </lineage>
</organism>
<feature type="signal peptide" evidence="7">
    <location>
        <begin position="1"/>
        <end position="20"/>
    </location>
</feature>
<comment type="subunit">
    <text evidence="6">V-ATPase is a heteromultimeric enzyme composed of a peripheral catalytic V1 complex (components A to H) attached to an integral membrane V0 proton pore complex.</text>
</comment>
<dbReference type="Proteomes" id="UP000006727">
    <property type="component" value="Chromosome 9"/>
</dbReference>
<evidence type="ECO:0000256" key="5">
    <source>
        <dbReference type="ARBA" id="ARBA00025445"/>
    </source>
</evidence>
<keyword evidence="10" id="KW-1185">Reference proteome</keyword>
<evidence type="ECO:0000256" key="7">
    <source>
        <dbReference type="SAM" id="SignalP"/>
    </source>
</evidence>
<dbReference type="STRING" id="3218.A0A2K1K2K0"/>
<protein>
    <recommendedName>
        <fullName evidence="6">V-type proton ATPase subunit C</fullName>
    </recommendedName>
</protein>
<dbReference type="AlphaFoldDB" id="A0A2K1K2K0"/>
<dbReference type="Gene3D" id="3.30.70.1180">
    <property type="entry name" value="Vacuolar atp synthase subunit c, domain 1"/>
    <property type="match status" value="1"/>
</dbReference>
<dbReference type="InterPro" id="IPR036132">
    <property type="entry name" value="Vac_ATP_synth_c_sf"/>
</dbReference>
<dbReference type="FunFam" id="3.30.70.100:FF:000002">
    <property type="entry name" value="V-type proton ATPase subunit C"/>
    <property type="match status" value="1"/>
</dbReference>
<comment type="similarity">
    <text evidence="1 6">Belongs to the V-ATPase C subunit family.</text>
</comment>
<dbReference type="PANTHER" id="PTHR10137:SF0">
    <property type="entry name" value="V-TYPE PROTON ATPASE SUBUNIT C"/>
    <property type="match status" value="1"/>
</dbReference>
<comment type="function">
    <text evidence="5">Subunit of the peripheral V1 complex of vacuolar ATPase. Subunit C is necessary for the assembly of the catalytic sector of the enzyme and is likely to have a specific function in its catalytic activity. V-ATPase is responsible for acidifying a variety of intracellular compartments in eukaryotic cells.</text>
</comment>
<dbReference type="Gene3D" id="1.20.1460.10">
    <property type="entry name" value="subunit c (vma5p) of the yeast v-atpase, domain 2"/>
    <property type="match status" value="1"/>
</dbReference>
<accession>A0A2K1K2K0</accession>
<evidence type="ECO:0000313" key="9">
    <source>
        <dbReference type="EnsemblPlants" id="Pp3c9_8980V3.1"/>
    </source>
</evidence>
<evidence type="ECO:0000313" key="10">
    <source>
        <dbReference type="Proteomes" id="UP000006727"/>
    </source>
</evidence>
<keyword evidence="7" id="KW-0732">Signal</keyword>
<dbReference type="GeneID" id="112287086"/>
<keyword evidence="2 6" id="KW-0813">Transport</keyword>
<dbReference type="InterPro" id="IPR004907">
    <property type="entry name" value="ATPase_V1-cplx_csu"/>
</dbReference>
<evidence type="ECO:0000313" key="8">
    <source>
        <dbReference type="EMBL" id="PNR48007.1"/>
    </source>
</evidence>
<dbReference type="RefSeq" id="XP_073392214.1">
    <property type="nucleotide sequence ID" value="XM_073536113.1"/>
</dbReference>
<reference evidence="8 10" key="2">
    <citation type="journal article" date="2018" name="Plant J.">
        <title>The Physcomitrella patens chromosome-scale assembly reveals moss genome structure and evolution.</title>
        <authorList>
            <person name="Lang D."/>
            <person name="Ullrich K.K."/>
            <person name="Murat F."/>
            <person name="Fuchs J."/>
            <person name="Jenkins J."/>
            <person name="Haas F.B."/>
            <person name="Piednoel M."/>
            <person name="Gundlach H."/>
            <person name="Van Bel M."/>
            <person name="Meyberg R."/>
            <person name="Vives C."/>
            <person name="Morata J."/>
            <person name="Symeonidi A."/>
            <person name="Hiss M."/>
            <person name="Muchero W."/>
            <person name="Kamisugi Y."/>
            <person name="Saleh O."/>
            <person name="Blanc G."/>
            <person name="Decker E.L."/>
            <person name="van Gessel N."/>
            <person name="Grimwood J."/>
            <person name="Hayes R.D."/>
            <person name="Graham S.W."/>
            <person name="Gunter L.E."/>
            <person name="McDaniel S.F."/>
            <person name="Hoernstein S.N.W."/>
            <person name="Larsson A."/>
            <person name="Li F.W."/>
            <person name="Perroud P.F."/>
            <person name="Phillips J."/>
            <person name="Ranjan P."/>
            <person name="Rokshar D.S."/>
            <person name="Rothfels C.J."/>
            <person name="Schneider L."/>
            <person name="Shu S."/>
            <person name="Stevenson D.W."/>
            <person name="Thummler F."/>
            <person name="Tillich M."/>
            <person name="Villarreal Aguilar J.C."/>
            <person name="Widiez T."/>
            <person name="Wong G.K."/>
            <person name="Wymore A."/>
            <person name="Zhang Y."/>
            <person name="Zimmer A.D."/>
            <person name="Quatrano R.S."/>
            <person name="Mayer K.F.X."/>
            <person name="Goodstein D."/>
            <person name="Casacuberta J.M."/>
            <person name="Vandepoele K."/>
            <person name="Reski R."/>
            <person name="Cuming A.C."/>
            <person name="Tuskan G.A."/>
            <person name="Maumus F."/>
            <person name="Salse J."/>
            <person name="Schmutz J."/>
            <person name="Rensing S.A."/>
        </authorList>
    </citation>
    <scope>NUCLEOTIDE SEQUENCE [LARGE SCALE GENOMIC DNA]</scope>
    <source>
        <strain evidence="9 10">cv. Gransden 2004</strain>
    </source>
</reference>
<keyword evidence="3 6" id="KW-0375">Hydrogen ion transport</keyword>
<evidence type="ECO:0000256" key="6">
    <source>
        <dbReference type="RuleBase" id="RU364010"/>
    </source>
</evidence>
<evidence type="ECO:0000256" key="2">
    <source>
        <dbReference type="ARBA" id="ARBA00022448"/>
    </source>
</evidence>
<gene>
    <name evidence="9" type="primary">LOC112287086</name>
    <name evidence="8" type="ORF">PHYPA_012480</name>
</gene>
<dbReference type="Pfam" id="PF03223">
    <property type="entry name" value="V-ATPase_C"/>
    <property type="match status" value="1"/>
</dbReference>
<reference evidence="8 10" key="1">
    <citation type="journal article" date="2008" name="Science">
        <title>The Physcomitrella genome reveals evolutionary insights into the conquest of land by plants.</title>
        <authorList>
            <person name="Rensing S."/>
            <person name="Lang D."/>
            <person name="Zimmer A."/>
            <person name="Terry A."/>
            <person name="Salamov A."/>
            <person name="Shapiro H."/>
            <person name="Nishiyama T."/>
            <person name="Perroud P.-F."/>
            <person name="Lindquist E."/>
            <person name="Kamisugi Y."/>
            <person name="Tanahashi T."/>
            <person name="Sakakibara K."/>
            <person name="Fujita T."/>
            <person name="Oishi K."/>
            <person name="Shin-I T."/>
            <person name="Kuroki Y."/>
            <person name="Toyoda A."/>
            <person name="Suzuki Y."/>
            <person name="Hashimoto A."/>
            <person name="Yamaguchi K."/>
            <person name="Sugano A."/>
            <person name="Kohara Y."/>
            <person name="Fujiyama A."/>
            <person name="Anterola A."/>
            <person name="Aoki S."/>
            <person name="Ashton N."/>
            <person name="Barbazuk W.B."/>
            <person name="Barker E."/>
            <person name="Bennetzen J."/>
            <person name="Bezanilla M."/>
            <person name="Blankenship R."/>
            <person name="Cho S.H."/>
            <person name="Dutcher S."/>
            <person name="Estelle M."/>
            <person name="Fawcett J.A."/>
            <person name="Gundlach H."/>
            <person name="Hanada K."/>
            <person name="Heyl A."/>
            <person name="Hicks K.A."/>
            <person name="Hugh J."/>
            <person name="Lohr M."/>
            <person name="Mayer K."/>
            <person name="Melkozernov A."/>
            <person name="Murata T."/>
            <person name="Nelson D."/>
            <person name="Pils B."/>
            <person name="Prigge M."/>
            <person name="Reiss B."/>
            <person name="Renner T."/>
            <person name="Rombauts S."/>
            <person name="Rushton P."/>
            <person name="Sanderfoot A."/>
            <person name="Schween G."/>
            <person name="Shiu S.-H."/>
            <person name="Stueber K."/>
            <person name="Theodoulou F.L."/>
            <person name="Tu H."/>
            <person name="Van de Peer Y."/>
            <person name="Verrier P.J."/>
            <person name="Waters E."/>
            <person name="Wood A."/>
            <person name="Yang L."/>
            <person name="Cove D."/>
            <person name="Cuming A."/>
            <person name="Hasebe M."/>
            <person name="Lucas S."/>
            <person name="Mishler D.B."/>
            <person name="Reski R."/>
            <person name="Grigoriev I."/>
            <person name="Quatrano R.S."/>
            <person name="Boore J.L."/>
        </authorList>
    </citation>
    <scope>NUCLEOTIDE SEQUENCE [LARGE SCALE GENOMIC DNA]</scope>
    <source>
        <strain evidence="9 10">cv. Gransden 2004</strain>
    </source>
</reference>
<dbReference type="PaxDb" id="3218-PP1S24_151V6.1"/>
<dbReference type="Gramene" id="Pp3c9_8980V3.1">
    <property type="protein sequence ID" value="Pp3c9_8980V3.1"/>
    <property type="gene ID" value="Pp3c9_8980"/>
</dbReference>
<dbReference type="EMBL" id="ABEU02000009">
    <property type="protein sequence ID" value="PNR48007.1"/>
    <property type="molecule type" value="Genomic_DNA"/>
</dbReference>
<dbReference type="EnsemblPlants" id="Pp3c9_8980V3.1">
    <property type="protein sequence ID" value="Pp3c9_8980V3.1"/>
    <property type="gene ID" value="Pp3c9_8980"/>
</dbReference>
<dbReference type="CDD" id="cd14785">
    <property type="entry name" value="V-ATPase_C"/>
    <property type="match status" value="1"/>
</dbReference>
<dbReference type="Gene3D" id="3.30.70.100">
    <property type="match status" value="1"/>
</dbReference>
<dbReference type="GO" id="GO:0046961">
    <property type="term" value="F:proton-transporting ATPase activity, rotational mechanism"/>
    <property type="evidence" value="ECO:0000318"/>
    <property type="project" value="GO_Central"/>
</dbReference>